<protein>
    <submittedName>
        <fullName evidence="1">Uncharacterized protein</fullName>
    </submittedName>
</protein>
<reference evidence="2" key="1">
    <citation type="journal article" date="2002" name="Science">
        <title>The draft genome of Ciona intestinalis: insights into chordate and vertebrate origins.</title>
        <authorList>
            <person name="Dehal P."/>
            <person name="Satou Y."/>
            <person name="Campbell R.K."/>
            <person name="Chapman J."/>
            <person name="Degnan B."/>
            <person name="De Tomaso A."/>
            <person name="Davidson B."/>
            <person name="Di Gregorio A."/>
            <person name="Gelpke M."/>
            <person name="Goodstein D.M."/>
            <person name="Harafuji N."/>
            <person name="Hastings K.E."/>
            <person name="Ho I."/>
            <person name="Hotta K."/>
            <person name="Huang W."/>
            <person name="Kawashima T."/>
            <person name="Lemaire P."/>
            <person name="Martinez D."/>
            <person name="Meinertzhagen I.A."/>
            <person name="Necula S."/>
            <person name="Nonaka M."/>
            <person name="Putnam N."/>
            <person name="Rash S."/>
            <person name="Saiga H."/>
            <person name="Satake M."/>
            <person name="Terry A."/>
            <person name="Yamada L."/>
            <person name="Wang H.G."/>
            <person name="Awazu S."/>
            <person name="Azumi K."/>
            <person name="Boore J."/>
            <person name="Branno M."/>
            <person name="Chin-Bow S."/>
            <person name="DeSantis R."/>
            <person name="Doyle S."/>
            <person name="Francino P."/>
            <person name="Keys D.N."/>
            <person name="Haga S."/>
            <person name="Hayashi H."/>
            <person name="Hino K."/>
            <person name="Imai K.S."/>
            <person name="Inaba K."/>
            <person name="Kano S."/>
            <person name="Kobayashi K."/>
            <person name="Kobayashi M."/>
            <person name="Lee B.I."/>
            <person name="Makabe K.W."/>
            <person name="Manohar C."/>
            <person name="Matassi G."/>
            <person name="Medina M."/>
            <person name="Mochizuki Y."/>
            <person name="Mount S."/>
            <person name="Morishita T."/>
            <person name="Miura S."/>
            <person name="Nakayama A."/>
            <person name="Nishizaka S."/>
            <person name="Nomoto H."/>
            <person name="Ohta F."/>
            <person name="Oishi K."/>
            <person name="Rigoutsos I."/>
            <person name="Sano M."/>
            <person name="Sasaki A."/>
            <person name="Sasakura Y."/>
            <person name="Shoguchi E."/>
            <person name="Shin-i T."/>
            <person name="Spagnuolo A."/>
            <person name="Stainier D."/>
            <person name="Suzuki M.M."/>
            <person name="Tassy O."/>
            <person name="Takatori N."/>
            <person name="Tokuoka M."/>
            <person name="Yagi K."/>
            <person name="Yoshizaki F."/>
            <person name="Wada S."/>
            <person name="Zhang C."/>
            <person name="Hyatt P.D."/>
            <person name="Larimer F."/>
            <person name="Detter C."/>
            <person name="Doggett N."/>
            <person name="Glavina T."/>
            <person name="Hawkins T."/>
            <person name="Richardson P."/>
            <person name="Lucas S."/>
            <person name="Kohara Y."/>
            <person name="Levine M."/>
            <person name="Satoh N."/>
            <person name="Rokhsar D.S."/>
        </authorList>
    </citation>
    <scope>NUCLEOTIDE SEQUENCE [LARGE SCALE GENOMIC DNA]</scope>
</reference>
<dbReference type="Proteomes" id="UP000008144">
    <property type="component" value="Chromosome 3"/>
</dbReference>
<name>H2XXM7_CIOIN</name>
<dbReference type="HOGENOM" id="CLU_3263001_0_0_1"/>
<proteinExistence type="predicted"/>
<reference evidence="1" key="2">
    <citation type="journal article" date="2008" name="Genome Biol.">
        <title>Improved genome assembly and evidence-based global gene model set for the chordate Ciona intestinalis: new insight into intron and operon populations.</title>
        <authorList>
            <person name="Satou Y."/>
            <person name="Mineta K."/>
            <person name="Ogasawara M."/>
            <person name="Sasakura Y."/>
            <person name="Shoguchi E."/>
            <person name="Ueno K."/>
            <person name="Yamada L."/>
            <person name="Matsumoto J."/>
            <person name="Wasserscheid J."/>
            <person name="Dewar K."/>
            <person name="Wiley G.B."/>
            <person name="Macmil S.L."/>
            <person name="Roe B.A."/>
            <person name="Zeller R.W."/>
            <person name="Hastings K.E."/>
            <person name="Lemaire P."/>
            <person name="Lindquist E."/>
            <person name="Endo T."/>
            <person name="Hotta K."/>
            <person name="Inaba K."/>
        </authorList>
    </citation>
    <scope>NUCLEOTIDE SEQUENCE [LARGE SCALE GENOMIC DNA]</scope>
    <source>
        <strain evidence="1">wild type</strain>
    </source>
</reference>
<dbReference type="InParanoid" id="H2XXM7"/>
<keyword evidence="2" id="KW-1185">Reference proteome</keyword>
<accession>H2XXM7</accession>
<sequence>MFLSFNSFSTIFQSDKEHVNCNFPSSTVDTSSAPTSIARSVY</sequence>
<reference evidence="1" key="3">
    <citation type="submission" date="2025-08" db="UniProtKB">
        <authorList>
            <consortium name="Ensembl"/>
        </authorList>
    </citation>
    <scope>IDENTIFICATION</scope>
</reference>
<dbReference type="EMBL" id="EAAA01001699">
    <property type="status" value="NOT_ANNOTATED_CDS"/>
    <property type="molecule type" value="Genomic_DNA"/>
</dbReference>
<dbReference type="AlphaFoldDB" id="H2XXM7"/>
<organism evidence="1 2">
    <name type="scientific">Ciona intestinalis</name>
    <name type="common">Transparent sea squirt</name>
    <name type="synonym">Ascidia intestinalis</name>
    <dbReference type="NCBI Taxonomy" id="7719"/>
    <lineage>
        <taxon>Eukaryota</taxon>
        <taxon>Metazoa</taxon>
        <taxon>Chordata</taxon>
        <taxon>Tunicata</taxon>
        <taxon>Ascidiacea</taxon>
        <taxon>Phlebobranchia</taxon>
        <taxon>Cionidae</taxon>
        <taxon>Ciona</taxon>
    </lineage>
</organism>
<reference evidence="1" key="4">
    <citation type="submission" date="2025-09" db="UniProtKB">
        <authorList>
            <consortium name="Ensembl"/>
        </authorList>
    </citation>
    <scope>IDENTIFICATION</scope>
</reference>
<dbReference type="Ensembl" id="ENSCINT00000031758.1">
    <property type="protein sequence ID" value="ENSCINP00000034411.1"/>
    <property type="gene ID" value="ENSCING00000020250.1"/>
</dbReference>
<evidence type="ECO:0000313" key="1">
    <source>
        <dbReference type="Ensembl" id="ENSCINP00000034411.1"/>
    </source>
</evidence>
<evidence type="ECO:0000313" key="2">
    <source>
        <dbReference type="Proteomes" id="UP000008144"/>
    </source>
</evidence>